<feature type="domain" description="Kinesin motor" evidence="9">
    <location>
        <begin position="76"/>
        <end position="426"/>
    </location>
</feature>
<organism evidence="10 11">
    <name type="scientific">Aphanomyces astaci</name>
    <name type="common">Crayfish plague agent</name>
    <dbReference type="NCBI Taxonomy" id="112090"/>
    <lineage>
        <taxon>Eukaryota</taxon>
        <taxon>Sar</taxon>
        <taxon>Stramenopiles</taxon>
        <taxon>Oomycota</taxon>
        <taxon>Saprolegniomycetes</taxon>
        <taxon>Saprolegniales</taxon>
        <taxon>Verrucalvaceae</taxon>
        <taxon>Aphanomyces</taxon>
    </lineage>
</organism>
<evidence type="ECO:0000256" key="1">
    <source>
        <dbReference type="ARBA" id="ARBA00022701"/>
    </source>
</evidence>
<keyword evidence="1 7" id="KW-0493">Microtubule</keyword>
<feature type="compositionally biased region" description="Polar residues" evidence="8">
    <location>
        <begin position="1"/>
        <end position="12"/>
    </location>
</feature>
<dbReference type="PANTHER" id="PTHR47968">
    <property type="entry name" value="CENTROMERE PROTEIN E"/>
    <property type="match status" value="1"/>
</dbReference>
<evidence type="ECO:0000256" key="4">
    <source>
        <dbReference type="ARBA" id="ARBA00023054"/>
    </source>
</evidence>
<protein>
    <recommendedName>
        <fullName evidence="7">Kinesin-like protein</fullName>
    </recommendedName>
</protein>
<comment type="caution">
    <text evidence="10">The sequence shown here is derived from an EMBL/GenBank/DDBJ whole genome shotgun (WGS) entry which is preliminary data.</text>
</comment>
<dbReference type="InterPro" id="IPR027417">
    <property type="entry name" value="P-loop_NTPase"/>
</dbReference>
<evidence type="ECO:0000313" key="10">
    <source>
        <dbReference type="EMBL" id="RLO09219.1"/>
    </source>
</evidence>
<evidence type="ECO:0000256" key="6">
    <source>
        <dbReference type="PROSITE-ProRule" id="PRU00283"/>
    </source>
</evidence>
<comment type="similarity">
    <text evidence="6 7">Belongs to the TRAFAC class myosin-kinesin ATPase superfamily. Kinesin family.</text>
</comment>
<sequence>MKNGTDYTNSPRGTVHSAASRKTTFSSSSKLQIKRQTSSSSSVVGRTRPLASNDDDDDRDSITSHMSTVSGRYGSNFKVVIRVRPPLPRELQGDKPFQNIVSVDSSGHYLTVSNSNHHHNPSSNDDQQGNSSSSSSSYSNHSFSFDHVYDQHSTQRAVYENTAKAVVESSLEGYNATIFAYGQTGTGKTYTMEGFNSSGGSSLEDRGIIPRAIEQIFMHIQANMSARMRFLVRASYLQIYNESISDLLKPERNNLTIREDKKRGVFVEGLSEWVVRSPEEIYGLMERGGAMRATGSTKMNEISSRSHAVFIIIAEQSQTTYVDTTGKEVAPDEFTALVNTQARDRTKLESLVRQSFKVGKLNLVDLAGSERVRLSGATGQRLEESKKINQSLSALGNVIAALTDTRGRQHIPYRDSKLTRILEDSL</sequence>
<dbReference type="AlphaFoldDB" id="A0A9X8HCB4"/>
<name>A0A9X8HCB4_APHAT</name>
<keyword evidence="2 6" id="KW-0547">Nucleotide-binding</keyword>
<accession>A0A9X8HCB4</accession>
<dbReference type="GO" id="GO:0008017">
    <property type="term" value="F:microtubule binding"/>
    <property type="evidence" value="ECO:0007669"/>
    <property type="project" value="InterPro"/>
</dbReference>
<evidence type="ECO:0000256" key="7">
    <source>
        <dbReference type="RuleBase" id="RU000394"/>
    </source>
</evidence>
<dbReference type="CDD" id="cd00106">
    <property type="entry name" value="KISc"/>
    <property type="match status" value="1"/>
</dbReference>
<dbReference type="InterPro" id="IPR001752">
    <property type="entry name" value="Kinesin_motor_dom"/>
</dbReference>
<dbReference type="PROSITE" id="PS50067">
    <property type="entry name" value="KINESIN_MOTOR_2"/>
    <property type="match status" value="1"/>
</dbReference>
<dbReference type="GO" id="GO:0003777">
    <property type="term" value="F:microtubule motor activity"/>
    <property type="evidence" value="ECO:0007669"/>
    <property type="project" value="InterPro"/>
</dbReference>
<dbReference type="EMBL" id="QUTI01020332">
    <property type="protein sequence ID" value="RLO09219.1"/>
    <property type="molecule type" value="Genomic_DNA"/>
</dbReference>
<dbReference type="SMART" id="SM00129">
    <property type="entry name" value="KISc"/>
    <property type="match status" value="1"/>
</dbReference>
<dbReference type="PRINTS" id="PR00380">
    <property type="entry name" value="KINESINHEAVY"/>
</dbReference>
<dbReference type="Pfam" id="PF00225">
    <property type="entry name" value="Kinesin"/>
    <property type="match status" value="1"/>
</dbReference>
<feature type="non-terminal residue" evidence="10">
    <location>
        <position position="426"/>
    </location>
</feature>
<dbReference type="InterPro" id="IPR019821">
    <property type="entry name" value="Kinesin_motor_CS"/>
</dbReference>
<dbReference type="GO" id="GO:0005874">
    <property type="term" value="C:microtubule"/>
    <property type="evidence" value="ECO:0007669"/>
    <property type="project" value="UniProtKB-KW"/>
</dbReference>
<proteinExistence type="inferred from homology"/>
<dbReference type="InterPro" id="IPR036961">
    <property type="entry name" value="Kinesin_motor_dom_sf"/>
</dbReference>
<evidence type="ECO:0000313" key="11">
    <source>
        <dbReference type="Proteomes" id="UP000275652"/>
    </source>
</evidence>
<dbReference type="PANTHER" id="PTHR47968:SF36">
    <property type="entry name" value="KINESIN HEAVY CHAIN ISOFORM X1"/>
    <property type="match status" value="1"/>
</dbReference>
<feature type="compositionally biased region" description="Polar residues" evidence="8">
    <location>
        <begin position="20"/>
        <end position="37"/>
    </location>
</feature>
<keyword evidence="4" id="KW-0175">Coiled coil</keyword>
<dbReference type="GO" id="GO:0007018">
    <property type="term" value="P:microtubule-based movement"/>
    <property type="evidence" value="ECO:0007669"/>
    <property type="project" value="InterPro"/>
</dbReference>
<keyword evidence="3 6" id="KW-0067">ATP-binding</keyword>
<dbReference type="GO" id="GO:0005524">
    <property type="term" value="F:ATP binding"/>
    <property type="evidence" value="ECO:0007669"/>
    <property type="project" value="UniProtKB-UniRule"/>
</dbReference>
<evidence type="ECO:0000256" key="3">
    <source>
        <dbReference type="ARBA" id="ARBA00022840"/>
    </source>
</evidence>
<evidence type="ECO:0000256" key="5">
    <source>
        <dbReference type="ARBA" id="ARBA00023175"/>
    </source>
</evidence>
<evidence type="ECO:0000256" key="8">
    <source>
        <dbReference type="SAM" id="MobiDB-lite"/>
    </source>
</evidence>
<feature type="compositionally biased region" description="Low complexity" evidence="8">
    <location>
        <begin position="121"/>
        <end position="139"/>
    </location>
</feature>
<dbReference type="Proteomes" id="UP000275652">
    <property type="component" value="Unassembled WGS sequence"/>
</dbReference>
<evidence type="ECO:0000256" key="2">
    <source>
        <dbReference type="ARBA" id="ARBA00022741"/>
    </source>
</evidence>
<dbReference type="Gene3D" id="3.40.850.10">
    <property type="entry name" value="Kinesin motor domain"/>
    <property type="match status" value="1"/>
</dbReference>
<feature type="region of interest" description="Disordered" evidence="8">
    <location>
        <begin position="1"/>
        <end position="69"/>
    </location>
</feature>
<dbReference type="SUPFAM" id="SSF52540">
    <property type="entry name" value="P-loop containing nucleoside triphosphate hydrolases"/>
    <property type="match status" value="1"/>
</dbReference>
<feature type="binding site" evidence="6">
    <location>
        <begin position="182"/>
        <end position="189"/>
    </location>
    <ligand>
        <name>ATP</name>
        <dbReference type="ChEBI" id="CHEBI:30616"/>
    </ligand>
</feature>
<dbReference type="PROSITE" id="PS00411">
    <property type="entry name" value="KINESIN_MOTOR_1"/>
    <property type="match status" value="1"/>
</dbReference>
<reference evidence="10 11" key="1">
    <citation type="journal article" date="2018" name="J. Invertebr. Pathol.">
        <title>New genotyping method for the causative agent of crayfish plague (Aphanomyces astaci) based on whole genome data.</title>
        <authorList>
            <person name="Minardi D."/>
            <person name="Studholme D.J."/>
            <person name="van der Giezen M."/>
            <person name="Pretto T."/>
            <person name="Oidtmann B."/>
        </authorList>
    </citation>
    <scope>NUCLEOTIDE SEQUENCE [LARGE SCALE GENOMIC DNA]</scope>
    <source>
        <strain evidence="10 11">KB13</strain>
    </source>
</reference>
<feature type="region of interest" description="Disordered" evidence="8">
    <location>
        <begin position="109"/>
        <end position="139"/>
    </location>
</feature>
<keyword evidence="5 6" id="KW-0505">Motor protein</keyword>
<evidence type="ECO:0000259" key="9">
    <source>
        <dbReference type="PROSITE" id="PS50067"/>
    </source>
</evidence>
<gene>
    <name evidence="10" type="ORF">DYB28_014713</name>
</gene>
<dbReference type="InterPro" id="IPR027640">
    <property type="entry name" value="Kinesin-like_fam"/>
</dbReference>